<feature type="compositionally biased region" description="Low complexity" evidence="1">
    <location>
        <begin position="93"/>
        <end position="103"/>
    </location>
</feature>
<dbReference type="Proteomes" id="UP000188354">
    <property type="component" value="Unassembled WGS sequence"/>
</dbReference>
<dbReference type="PANTHER" id="PTHR34952">
    <property type="entry name" value="OS05G0113500 PROTEIN"/>
    <property type="match status" value="1"/>
</dbReference>
<protein>
    <submittedName>
        <fullName evidence="2">Uncharacterized protein</fullName>
    </submittedName>
</protein>
<dbReference type="AlphaFoldDB" id="A0A4P1QP60"/>
<dbReference type="STRING" id="3871.A0A4P1QP60"/>
<accession>A0A4P1QP60</accession>
<dbReference type="OrthoDB" id="2016966at2759"/>
<dbReference type="KEGG" id="lang:109338108"/>
<dbReference type="EMBL" id="KV862212">
    <property type="protein sequence ID" value="OIV89919.1"/>
    <property type="molecule type" value="Genomic_DNA"/>
</dbReference>
<organism evidence="2 3">
    <name type="scientific">Lupinus angustifolius</name>
    <name type="common">Narrow-leaved blue lupine</name>
    <dbReference type="NCBI Taxonomy" id="3871"/>
    <lineage>
        <taxon>Eukaryota</taxon>
        <taxon>Viridiplantae</taxon>
        <taxon>Streptophyta</taxon>
        <taxon>Embryophyta</taxon>
        <taxon>Tracheophyta</taxon>
        <taxon>Spermatophyta</taxon>
        <taxon>Magnoliopsida</taxon>
        <taxon>eudicotyledons</taxon>
        <taxon>Gunneridae</taxon>
        <taxon>Pentapetalae</taxon>
        <taxon>rosids</taxon>
        <taxon>fabids</taxon>
        <taxon>Fabales</taxon>
        <taxon>Fabaceae</taxon>
        <taxon>Papilionoideae</taxon>
        <taxon>50 kb inversion clade</taxon>
        <taxon>genistoids sensu lato</taxon>
        <taxon>core genistoids</taxon>
        <taxon>Genisteae</taxon>
        <taxon>Lupinus</taxon>
    </lineage>
</organism>
<proteinExistence type="predicted"/>
<gene>
    <name evidence="2" type="ORF">TanjilG_08296</name>
</gene>
<sequence>MDMHSLVNAVDYNFISNLESSFTKSLYIEYVEKSEHASDRDDKYNLGKGDLFEGFEQQQTKLTMNCLKKCSTFPYPDMMLPPSSSDEDDDTSSTESFSDQSPPESNSCLVLPAPSTLLSAMKGSREKQGVGGSQMKLTVKWAPEVYDPVPTLLSHTIKGKKQHKSRHRSEKKYGKKGQKGHPSKGSCGKDKKHYRKPSGGSSDMWWLDSHHDEVIEASTELDDFNVVNHDSHCGTSFLKQSVAKVHCPVGEAL</sequence>
<evidence type="ECO:0000256" key="1">
    <source>
        <dbReference type="SAM" id="MobiDB-lite"/>
    </source>
</evidence>
<dbReference type="PANTHER" id="PTHR34952:SF4">
    <property type="entry name" value="BRI1-KD INTERACTING PROTEIN"/>
    <property type="match status" value="1"/>
</dbReference>
<feature type="compositionally biased region" description="Basic residues" evidence="1">
    <location>
        <begin position="157"/>
        <end position="182"/>
    </location>
</feature>
<reference evidence="2 3" key="1">
    <citation type="journal article" date="2017" name="Plant Biotechnol. J.">
        <title>A comprehensive draft genome sequence for lupin (Lupinus angustifolius), an emerging health food: insights into plant-microbe interactions and legume evolution.</title>
        <authorList>
            <person name="Hane J.K."/>
            <person name="Ming Y."/>
            <person name="Kamphuis L.G."/>
            <person name="Nelson M.N."/>
            <person name="Garg G."/>
            <person name="Atkins C.A."/>
            <person name="Bayer P.E."/>
            <person name="Bravo A."/>
            <person name="Bringans S."/>
            <person name="Cannon S."/>
            <person name="Edwards D."/>
            <person name="Foley R."/>
            <person name="Gao L.L."/>
            <person name="Harrison M.J."/>
            <person name="Huang W."/>
            <person name="Hurgobin B."/>
            <person name="Li S."/>
            <person name="Liu C.W."/>
            <person name="McGrath A."/>
            <person name="Morahan G."/>
            <person name="Murray J."/>
            <person name="Weller J."/>
            <person name="Jian J."/>
            <person name="Singh K.B."/>
        </authorList>
    </citation>
    <scope>NUCLEOTIDE SEQUENCE [LARGE SCALE GENOMIC DNA]</scope>
    <source>
        <strain evidence="3">cv. Tanjil</strain>
        <tissue evidence="2">Whole plant</tissue>
    </source>
</reference>
<feature type="region of interest" description="Disordered" evidence="1">
    <location>
        <begin position="77"/>
        <end position="110"/>
    </location>
</feature>
<keyword evidence="3" id="KW-1185">Reference proteome</keyword>
<name>A0A4P1QP60_LUPAN</name>
<dbReference type="Gramene" id="OIV89919">
    <property type="protein sequence ID" value="OIV89919"/>
    <property type="gene ID" value="TanjilG_08296"/>
</dbReference>
<feature type="region of interest" description="Disordered" evidence="1">
    <location>
        <begin position="154"/>
        <end position="206"/>
    </location>
</feature>
<evidence type="ECO:0000313" key="2">
    <source>
        <dbReference type="EMBL" id="OIV89919.1"/>
    </source>
</evidence>
<evidence type="ECO:0000313" key="3">
    <source>
        <dbReference type="Proteomes" id="UP000188354"/>
    </source>
</evidence>